<dbReference type="Proteomes" id="UP001596047">
    <property type="component" value="Unassembled WGS sequence"/>
</dbReference>
<accession>A0ABW0VZX8</accession>
<evidence type="ECO:0000313" key="1">
    <source>
        <dbReference type="EMBL" id="MFC5650414.1"/>
    </source>
</evidence>
<dbReference type="EMBL" id="JBHSOW010000053">
    <property type="protein sequence ID" value="MFC5650414.1"/>
    <property type="molecule type" value="Genomic_DNA"/>
</dbReference>
<dbReference type="InterPro" id="IPR009057">
    <property type="entry name" value="Homeodomain-like_sf"/>
</dbReference>
<keyword evidence="2" id="KW-1185">Reference proteome</keyword>
<reference evidence="2" key="1">
    <citation type="journal article" date="2019" name="Int. J. Syst. Evol. Microbiol.">
        <title>The Global Catalogue of Microorganisms (GCM) 10K type strain sequencing project: providing services to taxonomists for standard genome sequencing and annotation.</title>
        <authorList>
            <consortium name="The Broad Institute Genomics Platform"/>
            <consortium name="The Broad Institute Genome Sequencing Center for Infectious Disease"/>
            <person name="Wu L."/>
            <person name="Ma J."/>
        </authorList>
    </citation>
    <scope>NUCLEOTIDE SEQUENCE [LARGE SCALE GENOMIC DNA]</scope>
    <source>
        <strain evidence="2">CGMCC 1.3240</strain>
    </source>
</reference>
<proteinExistence type="predicted"/>
<dbReference type="RefSeq" id="WP_379188974.1">
    <property type="nucleotide sequence ID" value="NZ_JBHSOW010000053.1"/>
</dbReference>
<organism evidence="1 2">
    <name type="scientific">Paenibacillus solisilvae</name>
    <dbReference type="NCBI Taxonomy" id="2486751"/>
    <lineage>
        <taxon>Bacteria</taxon>
        <taxon>Bacillati</taxon>
        <taxon>Bacillota</taxon>
        <taxon>Bacilli</taxon>
        <taxon>Bacillales</taxon>
        <taxon>Paenibacillaceae</taxon>
        <taxon>Paenibacillus</taxon>
    </lineage>
</organism>
<name>A0ABW0VZX8_9BACL</name>
<dbReference type="Pfam" id="PF01527">
    <property type="entry name" value="HTH_Tnp_1"/>
    <property type="match status" value="1"/>
</dbReference>
<protein>
    <submittedName>
        <fullName evidence="1">Transposase</fullName>
    </submittedName>
</protein>
<comment type="caution">
    <text evidence="1">The sequence shown here is derived from an EMBL/GenBank/DDBJ whole genome shotgun (WGS) entry which is preliminary data.</text>
</comment>
<gene>
    <name evidence="1" type="ORF">ACFPYJ_15035</name>
</gene>
<dbReference type="InterPro" id="IPR002514">
    <property type="entry name" value="Transposase_8"/>
</dbReference>
<sequence>MQFSVEKRSYPSISVRKCRVKSIARTLGVNHEVLRMWIKQYEYHGEKAFEKSYTAYSVPFKLDVLHYMNENGTSPN</sequence>
<dbReference type="Gene3D" id="1.10.10.60">
    <property type="entry name" value="Homeodomain-like"/>
    <property type="match status" value="1"/>
</dbReference>
<evidence type="ECO:0000313" key="2">
    <source>
        <dbReference type="Proteomes" id="UP001596047"/>
    </source>
</evidence>
<dbReference type="SUPFAM" id="SSF46689">
    <property type="entry name" value="Homeodomain-like"/>
    <property type="match status" value="1"/>
</dbReference>